<keyword evidence="1" id="KW-0812">Transmembrane</keyword>
<protein>
    <recommendedName>
        <fullName evidence="4">DUF5808 domain-containing protein</fullName>
    </recommendedName>
</protein>
<proteinExistence type="predicted"/>
<feature type="transmembrane region" description="Helical" evidence="1">
    <location>
        <begin position="24"/>
        <end position="44"/>
    </location>
</feature>
<organism evidence="2 3">
    <name type="scientific">Paraburkholderia solitsugae</name>
    <dbReference type="NCBI Taxonomy" id="2675748"/>
    <lineage>
        <taxon>Bacteria</taxon>
        <taxon>Pseudomonadati</taxon>
        <taxon>Pseudomonadota</taxon>
        <taxon>Betaproteobacteria</taxon>
        <taxon>Burkholderiales</taxon>
        <taxon>Burkholderiaceae</taxon>
        <taxon>Paraburkholderia</taxon>
    </lineage>
</organism>
<evidence type="ECO:0000256" key="1">
    <source>
        <dbReference type="SAM" id="Phobius"/>
    </source>
</evidence>
<evidence type="ECO:0000313" key="3">
    <source>
        <dbReference type="Proteomes" id="UP000652198"/>
    </source>
</evidence>
<reference evidence="2 3" key="1">
    <citation type="submission" date="2019-11" db="EMBL/GenBank/DDBJ databases">
        <title>Metabolism of dissolved organic matter in forest soils.</title>
        <authorList>
            <person name="Cyle K.T."/>
            <person name="Wilhelm R.C."/>
            <person name="Martinez C.E."/>
        </authorList>
    </citation>
    <scope>NUCLEOTIDE SEQUENCE [LARGE SCALE GENOMIC DNA]</scope>
    <source>
        <strain evidence="2 3">1N</strain>
    </source>
</reference>
<keyword evidence="1" id="KW-1133">Transmembrane helix</keyword>
<keyword evidence="1" id="KW-0472">Membrane</keyword>
<dbReference type="RefSeq" id="WP_172311824.1">
    <property type="nucleotide sequence ID" value="NZ_WOEY01000066.1"/>
</dbReference>
<accession>A0ABX2BSI2</accession>
<evidence type="ECO:0008006" key="4">
    <source>
        <dbReference type="Google" id="ProtNLM"/>
    </source>
</evidence>
<keyword evidence="3" id="KW-1185">Reference proteome</keyword>
<evidence type="ECO:0000313" key="2">
    <source>
        <dbReference type="EMBL" id="NPT43008.1"/>
    </source>
</evidence>
<sequence length="82" mass="9613">MSPTHEYWFPAKRYGWGWGFPVRWQGWATLIAYVLLLGVVVLRFQPAHHPFTFALLVSLLSLAFVAVCWLKGEPPRWRWGKD</sequence>
<dbReference type="Proteomes" id="UP000652198">
    <property type="component" value="Unassembled WGS sequence"/>
</dbReference>
<comment type="caution">
    <text evidence="2">The sequence shown here is derived from an EMBL/GenBank/DDBJ whole genome shotgun (WGS) entry which is preliminary data.</text>
</comment>
<feature type="transmembrane region" description="Helical" evidence="1">
    <location>
        <begin position="51"/>
        <end position="72"/>
    </location>
</feature>
<dbReference type="EMBL" id="WOEY01000066">
    <property type="protein sequence ID" value="NPT43008.1"/>
    <property type="molecule type" value="Genomic_DNA"/>
</dbReference>
<gene>
    <name evidence="2" type="ORF">GNZ12_17150</name>
</gene>
<name>A0ABX2BSI2_9BURK</name>